<evidence type="ECO:0000259" key="3">
    <source>
        <dbReference type="PROSITE" id="PS50977"/>
    </source>
</evidence>
<proteinExistence type="predicted"/>
<accession>A0A542Z8F6</accession>
<dbReference type="Gene3D" id="1.10.357.10">
    <property type="entry name" value="Tetracycline Repressor, domain 2"/>
    <property type="match status" value="1"/>
</dbReference>
<feature type="domain" description="HTH tetR-type" evidence="3">
    <location>
        <begin position="13"/>
        <end position="73"/>
    </location>
</feature>
<protein>
    <submittedName>
        <fullName evidence="4">TetR family transcriptional regulator</fullName>
    </submittedName>
</protein>
<name>A0A542Z8F6_9ACTN</name>
<dbReference type="RefSeq" id="WP_170210100.1">
    <property type="nucleotide sequence ID" value="NZ_BAAAMD010000002.1"/>
</dbReference>
<dbReference type="EMBL" id="VFOR01000004">
    <property type="protein sequence ID" value="TQL56629.1"/>
    <property type="molecule type" value="Genomic_DNA"/>
</dbReference>
<dbReference type="InterPro" id="IPR001647">
    <property type="entry name" value="HTH_TetR"/>
</dbReference>
<comment type="caution">
    <text evidence="4">The sequence shown here is derived from an EMBL/GenBank/DDBJ whole genome shotgun (WGS) entry which is preliminary data.</text>
</comment>
<keyword evidence="5" id="KW-1185">Reference proteome</keyword>
<evidence type="ECO:0000256" key="1">
    <source>
        <dbReference type="ARBA" id="ARBA00023125"/>
    </source>
</evidence>
<sequence length="209" mass="22865">MPTHSTQVSPRRLETRNRLVDAGLTVIAERGVLGASVEQICEEANFTRGAFYSNFDSKDQLCAAIMREKCDDIIAATRHTAADLPLSVEGTLPNIVDTAVERFMALQRSDPRWPIVSAELRLHAARSAEFRPIYLALRQEIHTEVGRIFAPALTQRGLSLPVPIEQALALMEAAQESATLQAQLLTDEPDPSEVAGDLKALLTALVRPA</sequence>
<dbReference type="AlphaFoldDB" id="A0A542Z8F6"/>
<dbReference type="PRINTS" id="PR00455">
    <property type="entry name" value="HTHTETR"/>
</dbReference>
<feature type="DNA-binding region" description="H-T-H motif" evidence="2">
    <location>
        <begin position="36"/>
        <end position="55"/>
    </location>
</feature>
<evidence type="ECO:0000313" key="5">
    <source>
        <dbReference type="Proteomes" id="UP000316196"/>
    </source>
</evidence>
<keyword evidence="1 2" id="KW-0238">DNA-binding</keyword>
<dbReference type="GO" id="GO:0000976">
    <property type="term" value="F:transcription cis-regulatory region binding"/>
    <property type="evidence" value="ECO:0007669"/>
    <property type="project" value="TreeGrafter"/>
</dbReference>
<dbReference type="PROSITE" id="PS50977">
    <property type="entry name" value="HTH_TETR_2"/>
    <property type="match status" value="1"/>
</dbReference>
<dbReference type="PANTHER" id="PTHR30055">
    <property type="entry name" value="HTH-TYPE TRANSCRIPTIONAL REGULATOR RUTR"/>
    <property type="match status" value="1"/>
</dbReference>
<dbReference type="InterPro" id="IPR009057">
    <property type="entry name" value="Homeodomain-like_sf"/>
</dbReference>
<dbReference type="SUPFAM" id="SSF46689">
    <property type="entry name" value="Homeodomain-like"/>
    <property type="match status" value="1"/>
</dbReference>
<dbReference type="GO" id="GO:0003700">
    <property type="term" value="F:DNA-binding transcription factor activity"/>
    <property type="evidence" value="ECO:0007669"/>
    <property type="project" value="TreeGrafter"/>
</dbReference>
<gene>
    <name evidence="4" type="ORF">FB460_2523</name>
</gene>
<dbReference type="Pfam" id="PF00440">
    <property type="entry name" value="TetR_N"/>
    <property type="match status" value="1"/>
</dbReference>
<dbReference type="PANTHER" id="PTHR30055:SF241">
    <property type="entry name" value="TRANSCRIPTIONAL REGULATORY PROTEIN"/>
    <property type="match status" value="1"/>
</dbReference>
<dbReference type="InterPro" id="IPR050109">
    <property type="entry name" value="HTH-type_TetR-like_transc_reg"/>
</dbReference>
<reference evidence="4 5" key="1">
    <citation type="submission" date="2019-06" db="EMBL/GenBank/DDBJ databases">
        <title>Sequencing the genomes of 1000 actinobacteria strains.</title>
        <authorList>
            <person name="Klenk H.-P."/>
        </authorList>
    </citation>
    <scope>NUCLEOTIDE SEQUENCE [LARGE SCALE GENOMIC DNA]</scope>
    <source>
        <strain evidence="4 5">DSM 8251</strain>
    </source>
</reference>
<evidence type="ECO:0000313" key="4">
    <source>
        <dbReference type="EMBL" id="TQL56629.1"/>
    </source>
</evidence>
<dbReference type="Proteomes" id="UP000316196">
    <property type="component" value="Unassembled WGS sequence"/>
</dbReference>
<organism evidence="4 5">
    <name type="scientific">Propioniferax innocua</name>
    <dbReference type="NCBI Taxonomy" id="1753"/>
    <lineage>
        <taxon>Bacteria</taxon>
        <taxon>Bacillati</taxon>
        <taxon>Actinomycetota</taxon>
        <taxon>Actinomycetes</taxon>
        <taxon>Propionibacteriales</taxon>
        <taxon>Propionibacteriaceae</taxon>
        <taxon>Propioniferax</taxon>
    </lineage>
</organism>
<evidence type="ECO:0000256" key="2">
    <source>
        <dbReference type="PROSITE-ProRule" id="PRU00335"/>
    </source>
</evidence>